<dbReference type="GO" id="GO:0003677">
    <property type="term" value="F:DNA binding"/>
    <property type="evidence" value="ECO:0007669"/>
    <property type="project" value="UniProtKB-KW"/>
</dbReference>
<dbReference type="PROSITE" id="PS50995">
    <property type="entry name" value="HTH_MARR_2"/>
    <property type="match status" value="1"/>
</dbReference>
<feature type="domain" description="HTH marR-type" evidence="4">
    <location>
        <begin position="12"/>
        <end position="144"/>
    </location>
</feature>
<dbReference type="Gene3D" id="1.10.10.10">
    <property type="entry name" value="Winged helix-like DNA-binding domain superfamily/Winged helix DNA-binding domain"/>
    <property type="match status" value="1"/>
</dbReference>
<proteinExistence type="predicted"/>
<dbReference type="InterPro" id="IPR039422">
    <property type="entry name" value="MarR/SlyA-like"/>
</dbReference>
<gene>
    <name evidence="5" type="primary">nicR</name>
    <name evidence="5" type="ORF">A6302_00566</name>
</gene>
<dbReference type="EMBL" id="MCRJ01000008">
    <property type="protein sequence ID" value="ODN72051.1"/>
    <property type="molecule type" value="Genomic_DNA"/>
</dbReference>
<dbReference type="SMART" id="SM00347">
    <property type="entry name" value="HTH_MARR"/>
    <property type="match status" value="1"/>
</dbReference>
<dbReference type="InterPro" id="IPR036388">
    <property type="entry name" value="WH-like_DNA-bd_sf"/>
</dbReference>
<keyword evidence="3" id="KW-0804">Transcription</keyword>
<name>A0A1E3H984_9HYPH</name>
<comment type="caution">
    <text evidence="5">The sequence shown here is derived from an EMBL/GenBank/DDBJ whole genome shotgun (WGS) entry which is preliminary data.</text>
</comment>
<dbReference type="PRINTS" id="PR00598">
    <property type="entry name" value="HTHMARR"/>
</dbReference>
<dbReference type="Pfam" id="PF12802">
    <property type="entry name" value="MarR_2"/>
    <property type="match status" value="1"/>
</dbReference>
<dbReference type="GO" id="GO:0003700">
    <property type="term" value="F:DNA-binding transcription factor activity"/>
    <property type="evidence" value="ECO:0007669"/>
    <property type="project" value="InterPro"/>
</dbReference>
<dbReference type="Proteomes" id="UP000094622">
    <property type="component" value="Unassembled WGS sequence"/>
</dbReference>
<reference evidence="5 6" key="1">
    <citation type="submission" date="2016-07" db="EMBL/GenBank/DDBJ databases">
        <title>Draft Genome Sequence of Methylobrevis pamukkalensis PK2.</title>
        <authorList>
            <person name="Vasilenko O.V."/>
            <person name="Doronina N.V."/>
            <person name="Shmareva M.N."/>
            <person name="Tarlachkov S.V."/>
            <person name="Mustakhimov I."/>
            <person name="Trotsenko Y.A."/>
        </authorList>
    </citation>
    <scope>NUCLEOTIDE SEQUENCE [LARGE SCALE GENOMIC DNA]</scope>
    <source>
        <strain evidence="5 6">PK2</strain>
    </source>
</reference>
<evidence type="ECO:0000313" key="6">
    <source>
        <dbReference type="Proteomes" id="UP000094622"/>
    </source>
</evidence>
<dbReference type="PANTHER" id="PTHR33164">
    <property type="entry name" value="TRANSCRIPTIONAL REGULATOR, MARR FAMILY"/>
    <property type="match status" value="1"/>
</dbReference>
<keyword evidence="2" id="KW-0238">DNA-binding</keyword>
<protein>
    <submittedName>
        <fullName evidence="5">HTH-type transcriptional repressor NicR</fullName>
    </submittedName>
</protein>
<organism evidence="5 6">
    <name type="scientific">Methylobrevis pamukkalensis</name>
    <dbReference type="NCBI Taxonomy" id="1439726"/>
    <lineage>
        <taxon>Bacteria</taxon>
        <taxon>Pseudomonadati</taxon>
        <taxon>Pseudomonadota</taxon>
        <taxon>Alphaproteobacteria</taxon>
        <taxon>Hyphomicrobiales</taxon>
        <taxon>Pleomorphomonadaceae</taxon>
        <taxon>Methylobrevis</taxon>
    </lineage>
</organism>
<keyword evidence="1" id="KW-0805">Transcription regulation</keyword>
<dbReference type="PROSITE" id="PS01117">
    <property type="entry name" value="HTH_MARR_1"/>
    <property type="match status" value="1"/>
</dbReference>
<evidence type="ECO:0000256" key="2">
    <source>
        <dbReference type="ARBA" id="ARBA00023125"/>
    </source>
</evidence>
<dbReference type="AlphaFoldDB" id="A0A1E3H984"/>
<evidence type="ECO:0000259" key="4">
    <source>
        <dbReference type="PROSITE" id="PS50995"/>
    </source>
</evidence>
<dbReference type="SUPFAM" id="SSF46785">
    <property type="entry name" value="Winged helix' DNA-binding domain"/>
    <property type="match status" value="1"/>
</dbReference>
<evidence type="ECO:0000256" key="3">
    <source>
        <dbReference type="ARBA" id="ARBA00023163"/>
    </source>
</evidence>
<dbReference type="PANTHER" id="PTHR33164:SF43">
    <property type="entry name" value="HTH-TYPE TRANSCRIPTIONAL REPRESSOR YETL"/>
    <property type="match status" value="1"/>
</dbReference>
<keyword evidence="6" id="KW-1185">Reference proteome</keyword>
<dbReference type="RefSeq" id="WP_069305717.1">
    <property type="nucleotide sequence ID" value="NZ_MCRJ01000008.1"/>
</dbReference>
<sequence length="161" mass="17365">MAVSHPPISDLESHLGYWLRRVSNDVSASFARRLDGEGVTVAEWVVLRMLQDVGEVAPGRLAEAMRMTRGAISKLAERLVAKGLVDRLEDPADGRGQILALTAAGRAMVPGLAALADANDAAFFGCLEPAERSELERLLRKIATGMTWTACRRTSPVQPTV</sequence>
<dbReference type="InterPro" id="IPR036390">
    <property type="entry name" value="WH_DNA-bd_sf"/>
</dbReference>
<dbReference type="OrthoDB" id="9815567at2"/>
<dbReference type="PATRIC" id="fig|1439726.3.peg.598"/>
<accession>A0A1E3H984</accession>
<evidence type="ECO:0000256" key="1">
    <source>
        <dbReference type="ARBA" id="ARBA00023015"/>
    </source>
</evidence>
<evidence type="ECO:0000313" key="5">
    <source>
        <dbReference type="EMBL" id="ODN72051.1"/>
    </source>
</evidence>
<dbReference type="InterPro" id="IPR000835">
    <property type="entry name" value="HTH_MarR-typ"/>
</dbReference>
<dbReference type="GO" id="GO:0006950">
    <property type="term" value="P:response to stress"/>
    <property type="evidence" value="ECO:0007669"/>
    <property type="project" value="TreeGrafter"/>
</dbReference>
<dbReference type="InterPro" id="IPR023187">
    <property type="entry name" value="Tscrpt_reg_MarR-type_CS"/>
</dbReference>